<dbReference type="InterPro" id="IPR012337">
    <property type="entry name" value="RNaseH-like_sf"/>
</dbReference>
<organism evidence="1">
    <name type="scientific">marine metagenome</name>
    <dbReference type="NCBI Taxonomy" id="408172"/>
    <lineage>
        <taxon>unclassified sequences</taxon>
        <taxon>metagenomes</taxon>
        <taxon>ecological metagenomes</taxon>
    </lineage>
</organism>
<dbReference type="Gene3D" id="3.30.420.140">
    <property type="entry name" value="YqgF/RNase H-like domain"/>
    <property type="match status" value="1"/>
</dbReference>
<sequence>MRVLGLDFGLKRVGLAVSDPTGTVATPLETI</sequence>
<feature type="non-terminal residue" evidence="1">
    <location>
        <position position="31"/>
    </location>
</feature>
<protein>
    <recommendedName>
        <fullName evidence="2">YqgF/RNase H-like domain-containing protein</fullName>
    </recommendedName>
</protein>
<accession>A0A383CIZ6</accession>
<evidence type="ECO:0008006" key="2">
    <source>
        <dbReference type="Google" id="ProtNLM"/>
    </source>
</evidence>
<evidence type="ECO:0000313" key="1">
    <source>
        <dbReference type="EMBL" id="SVE32111.1"/>
    </source>
</evidence>
<feature type="non-terminal residue" evidence="1">
    <location>
        <position position="1"/>
    </location>
</feature>
<dbReference type="InterPro" id="IPR037027">
    <property type="entry name" value="YqgF/RNaseH-like_dom_sf"/>
</dbReference>
<dbReference type="InterPro" id="IPR005227">
    <property type="entry name" value="YqgF"/>
</dbReference>
<dbReference type="Pfam" id="PF03652">
    <property type="entry name" value="RuvX"/>
    <property type="match status" value="1"/>
</dbReference>
<name>A0A383CIZ6_9ZZZZ</name>
<proteinExistence type="predicted"/>
<dbReference type="EMBL" id="UINC01209195">
    <property type="protein sequence ID" value="SVE32111.1"/>
    <property type="molecule type" value="Genomic_DNA"/>
</dbReference>
<dbReference type="SUPFAM" id="SSF53098">
    <property type="entry name" value="Ribonuclease H-like"/>
    <property type="match status" value="1"/>
</dbReference>
<gene>
    <name evidence="1" type="ORF">METZ01_LOCUS484965</name>
</gene>
<reference evidence="1" key="1">
    <citation type="submission" date="2018-05" db="EMBL/GenBank/DDBJ databases">
        <authorList>
            <person name="Lanie J.A."/>
            <person name="Ng W.-L."/>
            <person name="Kazmierczak K.M."/>
            <person name="Andrzejewski T.M."/>
            <person name="Davidsen T.M."/>
            <person name="Wayne K.J."/>
            <person name="Tettelin H."/>
            <person name="Glass J.I."/>
            <person name="Rusch D."/>
            <person name="Podicherti R."/>
            <person name="Tsui H.-C.T."/>
            <person name="Winkler M.E."/>
        </authorList>
    </citation>
    <scope>NUCLEOTIDE SEQUENCE</scope>
</reference>
<dbReference type="AlphaFoldDB" id="A0A383CIZ6"/>
<dbReference type="GO" id="GO:0006364">
    <property type="term" value="P:rRNA processing"/>
    <property type="evidence" value="ECO:0007669"/>
    <property type="project" value="InterPro"/>
</dbReference>